<comment type="caution">
    <text evidence="1">The sequence shown here is derived from an EMBL/GenBank/DDBJ whole genome shotgun (WGS) entry which is preliminary data.</text>
</comment>
<dbReference type="Proteomes" id="UP000252669">
    <property type="component" value="Unassembled WGS sequence"/>
</dbReference>
<sequence length="133" mass="14574">MNNIFKILLVSVVGIFVLAGCRAASVYNVVDNPVSVKTGVDDEKIYKAIKTAGSGLGWQITKVKPGLAQGQLNIRKHTAIVDIPYSSTSYSIKYKSSSALDYNAEKNTIHNNYNGWIQNLSNAIQVQLNQLQD</sequence>
<proteinExistence type="predicted"/>
<reference evidence="1 2" key="1">
    <citation type="submission" date="2017-10" db="EMBL/GenBank/DDBJ databases">
        <title>Genomics of the genus Arcobacter.</title>
        <authorList>
            <person name="Perez-Cataluna A."/>
            <person name="Figueras M.J."/>
        </authorList>
    </citation>
    <scope>NUCLEOTIDE SEQUENCE [LARGE SCALE GENOMIC DNA]</scope>
    <source>
        <strain evidence="1 2">CECT 9230</strain>
    </source>
</reference>
<name>A0A366MRS0_9BACT</name>
<evidence type="ECO:0008006" key="3">
    <source>
        <dbReference type="Google" id="ProtNLM"/>
    </source>
</evidence>
<dbReference type="OrthoDB" id="9815328at2"/>
<dbReference type="RefSeq" id="WP_113895358.1">
    <property type="nucleotide sequence ID" value="NZ_JANJGA010000024.1"/>
</dbReference>
<evidence type="ECO:0000313" key="2">
    <source>
        <dbReference type="Proteomes" id="UP000252669"/>
    </source>
</evidence>
<dbReference type="EMBL" id="PDKB01000026">
    <property type="protein sequence ID" value="RBQ28032.1"/>
    <property type="molecule type" value="Genomic_DNA"/>
</dbReference>
<protein>
    <recommendedName>
        <fullName evidence="3">Lipoprotein</fullName>
    </recommendedName>
</protein>
<dbReference type="PROSITE" id="PS51257">
    <property type="entry name" value="PROKAR_LIPOPROTEIN"/>
    <property type="match status" value="1"/>
</dbReference>
<organism evidence="1 2">
    <name type="scientific">Aliarcobacter vitoriensis</name>
    <dbReference type="NCBI Taxonomy" id="2011099"/>
    <lineage>
        <taxon>Bacteria</taxon>
        <taxon>Pseudomonadati</taxon>
        <taxon>Campylobacterota</taxon>
        <taxon>Epsilonproteobacteria</taxon>
        <taxon>Campylobacterales</taxon>
        <taxon>Arcobacteraceae</taxon>
        <taxon>Aliarcobacter</taxon>
    </lineage>
</organism>
<accession>A0A366MRS0</accession>
<gene>
    <name evidence="1" type="ORF">CRU91_11470</name>
</gene>
<evidence type="ECO:0000313" key="1">
    <source>
        <dbReference type="EMBL" id="RBQ28032.1"/>
    </source>
</evidence>
<keyword evidence="2" id="KW-1185">Reference proteome</keyword>
<dbReference type="AlphaFoldDB" id="A0A366MRS0"/>